<comment type="caution">
    <text evidence="1">The sequence shown here is derived from an EMBL/GenBank/DDBJ whole genome shotgun (WGS) entry which is preliminary data.</text>
</comment>
<dbReference type="OrthoDB" id="5354021at2"/>
<dbReference type="EMBL" id="SNAA01000009">
    <property type="protein sequence ID" value="TDL79455.1"/>
    <property type="molecule type" value="Genomic_DNA"/>
</dbReference>
<reference evidence="1 2" key="1">
    <citation type="submission" date="2019-03" db="EMBL/GenBank/DDBJ databases">
        <title>Primorskyibacter sp. SS33 isolated from sediments.</title>
        <authorList>
            <person name="Xunke S."/>
        </authorList>
    </citation>
    <scope>NUCLEOTIDE SEQUENCE [LARGE SCALE GENOMIC DNA]</scope>
    <source>
        <strain evidence="1 2">SS33</strain>
    </source>
</reference>
<gene>
    <name evidence="1" type="ORF">E2L08_09075</name>
</gene>
<dbReference type="Proteomes" id="UP000295701">
    <property type="component" value="Unassembled WGS sequence"/>
</dbReference>
<protein>
    <submittedName>
        <fullName evidence="1">Class I SAM-dependent methyltransferase</fullName>
    </submittedName>
</protein>
<keyword evidence="1" id="KW-0489">Methyltransferase</keyword>
<evidence type="ECO:0000313" key="1">
    <source>
        <dbReference type="EMBL" id="TDL79455.1"/>
    </source>
</evidence>
<accession>A0A4R6A999</accession>
<proteinExistence type="predicted"/>
<dbReference type="AlphaFoldDB" id="A0A4R6A999"/>
<dbReference type="SUPFAM" id="SSF53335">
    <property type="entry name" value="S-adenosyl-L-methionine-dependent methyltransferases"/>
    <property type="match status" value="1"/>
</dbReference>
<evidence type="ECO:0000313" key="2">
    <source>
        <dbReference type="Proteomes" id="UP000295701"/>
    </source>
</evidence>
<dbReference type="GO" id="GO:0032259">
    <property type="term" value="P:methylation"/>
    <property type="evidence" value="ECO:0007669"/>
    <property type="project" value="UniProtKB-KW"/>
</dbReference>
<dbReference type="InterPro" id="IPR029063">
    <property type="entry name" value="SAM-dependent_MTases_sf"/>
</dbReference>
<dbReference type="RefSeq" id="WP_133396762.1">
    <property type="nucleotide sequence ID" value="NZ_SNAA01000009.1"/>
</dbReference>
<dbReference type="Gene3D" id="3.40.50.150">
    <property type="entry name" value="Vaccinia Virus protein VP39"/>
    <property type="match status" value="1"/>
</dbReference>
<keyword evidence="1" id="KW-0808">Transferase</keyword>
<sequence length="524" mass="58421">MTLPAIGTLWVGPALSWLEQLCLQSFVDHGHEMVLFSYDPVENVPPGVRMAPASDLLPGDRIMRHARTGSPAYHADVFRLNMMRDTDLIWADTDAYCVRPWEVSPDRPFYGWISDDVRQVNNGVLRLPGDSETLARMIAFAADPTPIPPWAPPAEQERLRDLRDRGEGVHVTELPWGVLGPDLLTHMLLETGEIAHAQPGHVLYPVPFRTAGMTLNPNRVDRTTALIRNDTLSIHFWGRRFRNTAAKAGGRPEPGCYVEGLLARHGIDPAPTAHLMKYRPPSKSRRRADLPDPVDFSMFSDHDVANLVLQRSEVVASGPAIRALARGDSAPLHQLARDNRDRILTGALNRLRDQCELFLDRTDAAPPRRVADVGCGYAFSSLILWHRYDCDLVLIDIEENGRMHFGFEVEGAAYADLNTARRFLEANGVPGDRITTLNPRFQPLDEAGTVDLMISQISCGFHYPVDSYLDFMRDRVGRDGAILLDIRKGSNGVKPLRALGRIDVLDRQPKYATVFVRKDAGVAA</sequence>
<organism evidence="1 2">
    <name type="scientific">Palleronia sediminis</name>
    <dbReference type="NCBI Taxonomy" id="2547833"/>
    <lineage>
        <taxon>Bacteria</taxon>
        <taxon>Pseudomonadati</taxon>
        <taxon>Pseudomonadota</taxon>
        <taxon>Alphaproteobacteria</taxon>
        <taxon>Rhodobacterales</taxon>
        <taxon>Roseobacteraceae</taxon>
        <taxon>Palleronia</taxon>
    </lineage>
</organism>
<name>A0A4R6A999_9RHOB</name>
<dbReference type="GO" id="GO:0008168">
    <property type="term" value="F:methyltransferase activity"/>
    <property type="evidence" value="ECO:0007669"/>
    <property type="project" value="UniProtKB-KW"/>
</dbReference>
<keyword evidence="2" id="KW-1185">Reference proteome</keyword>